<sequence>MDSPSDHFGHQPSQIYPYRLYSSPPGATLSAPSYPGSCPPSYPLISHLMHSSGPQNSRAYIHHPDGSFAESSSDREEEGEGQEGGGATAGVHHHLFSEGKRRHG</sequence>
<evidence type="ECO:0000256" key="1">
    <source>
        <dbReference type="SAM" id="MobiDB-lite"/>
    </source>
</evidence>
<evidence type="ECO:0000313" key="3">
    <source>
        <dbReference type="Proteomes" id="UP001221898"/>
    </source>
</evidence>
<feature type="non-terminal residue" evidence="2">
    <location>
        <position position="104"/>
    </location>
</feature>
<dbReference type="EMBL" id="JAINUG010000211">
    <property type="protein sequence ID" value="KAJ8387464.1"/>
    <property type="molecule type" value="Genomic_DNA"/>
</dbReference>
<proteinExistence type="predicted"/>
<feature type="region of interest" description="Disordered" evidence="1">
    <location>
        <begin position="1"/>
        <end position="34"/>
    </location>
</feature>
<feature type="compositionally biased region" description="Basic and acidic residues" evidence="1">
    <location>
        <begin position="95"/>
        <end position="104"/>
    </location>
</feature>
<reference evidence="2" key="1">
    <citation type="journal article" date="2023" name="Science">
        <title>Genome structures resolve the early diversification of teleost fishes.</title>
        <authorList>
            <person name="Parey E."/>
            <person name="Louis A."/>
            <person name="Montfort J."/>
            <person name="Bouchez O."/>
            <person name="Roques C."/>
            <person name="Iampietro C."/>
            <person name="Lluch J."/>
            <person name="Castinel A."/>
            <person name="Donnadieu C."/>
            <person name="Desvignes T."/>
            <person name="Floi Bucao C."/>
            <person name="Jouanno E."/>
            <person name="Wen M."/>
            <person name="Mejri S."/>
            <person name="Dirks R."/>
            <person name="Jansen H."/>
            <person name="Henkel C."/>
            <person name="Chen W.J."/>
            <person name="Zahm M."/>
            <person name="Cabau C."/>
            <person name="Klopp C."/>
            <person name="Thompson A.W."/>
            <person name="Robinson-Rechavi M."/>
            <person name="Braasch I."/>
            <person name="Lecointre G."/>
            <person name="Bobe J."/>
            <person name="Postlethwait J.H."/>
            <person name="Berthelot C."/>
            <person name="Roest Crollius H."/>
            <person name="Guiguen Y."/>
        </authorList>
    </citation>
    <scope>NUCLEOTIDE SEQUENCE</scope>
    <source>
        <strain evidence="2">NC1722</strain>
    </source>
</reference>
<protein>
    <submittedName>
        <fullName evidence="2">Uncharacterized protein</fullName>
    </submittedName>
</protein>
<keyword evidence="3" id="KW-1185">Reference proteome</keyword>
<comment type="caution">
    <text evidence="2">The sequence shown here is derived from an EMBL/GenBank/DDBJ whole genome shotgun (WGS) entry which is preliminary data.</text>
</comment>
<gene>
    <name evidence="2" type="ORF">AAFF_G00157020</name>
</gene>
<organism evidence="2 3">
    <name type="scientific">Aldrovandia affinis</name>
    <dbReference type="NCBI Taxonomy" id="143900"/>
    <lineage>
        <taxon>Eukaryota</taxon>
        <taxon>Metazoa</taxon>
        <taxon>Chordata</taxon>
        <taxon>Craniata</taxon>
        <taxon>Vertebrata</taxon>
        <taxon>Euteleostomi</taxon>
        <taxon>Actinopterygii</taxon>
        <taxon>Neopterygii</taxon>
        <taxon>Teleostei</taxon>
        <taxon>Notacanthiformes</taxon>
        <taxon>Halosauridae</taxon>
        <taxon>Aldrovandia</taxon>
    </lineage>
</organism>
<evidence type="ECO:0000313" key="2">
    <source>
        <dbReference type="EMBL" id="KAJ8387464.1"/>
    </source>
</evidence>
<feature type="region of interest" description="Disordered" evidence="1">
    <location>
        <begin position="49"/>
        <end position="104"/>
    </location>
</feature>
<dbReference type="AlphaFoldDB" id="A0AAD7W954"/>
<name>A0AAD7W954_9TELE</name>
<dbReference type="Proteomes" id="UP001221898">
    <property type="component" value="Unassembled WGS sequence"/>
</dbReference>
<accession>A0AAD7W954</accession>